<gene>
    <name evidence="3" type="ORF">C7999DRAFT_43011</name>
</gene>
<protein>
    <recommendedName>
        <fullName evidence="2">DUF2415 domain-containing protein</fullName>
    </recommendedName>
</protein>
<organism evidence="3 4">
    <name type="scientific">Corynascus novoguineensis</name>
    <dbReference type="NCBI Taxonomy" id="1126955"/>
    <lineage>
        <taxon>Eukaryota</taxon>
        <taxon>Fungi</taxon>
        <taxon>Dikarya</taxon>
        <taxon>Ascomycota</taxon>
        <taxon>Pezizomycotina</taxon>
        <taxon>Sordariomycetes</taxon>
        <taxon>Sordariomycetidae</taxon>
        <taxon>Sordariales</taxon>
        <taxon>Chaetomiaceae</taxon>
        <taxon>Corynascus</taxon>
    </lineage>
</organism>
<comment type="caution">
    <text evidence="3">The sequence shown here is derived from an EMBL/GenBank/DDBJ whole genome shotgun (WGS) entry which is preliminary data.</text>
</comment>
<dbReference type="PANTHER" id="PTHR43991">
    <property type="entry name" value="WD REPEAT PROTEIN (AFU_ORTHOLOGUE AFUA_8G05640)-RELATED"/>
    <property type="match status" value="1"/>
</dbReference>
<dbReference type="InterPro" id="IPR036322">
    <property type="entry name" value="WD40_repeat_dom_sf"/>
</dbReference>
<dbReference type="EMBL" id="MU857700">
    <property type="protein sequence ID" value="KAK4245481.1"/>
    <property type="molecule type" value="Genomic_DNA"/>
</dbReference>
<evidence type="ECO:0000313" key="3">
    <source>
        <dbReference type="EMBL" id="KAK4245481.1"/>
    </source>
</evidence>
<reference evidence="3" key="1">
    <citation type="journal article" date="2023" name="Mol. Phylogenet. Evol.">
        <title>Genome-scale phylogeny and comparative genomics of the fungal order Sordariales.</title>
        <authorList>
            <person name="Hensen N."/>
            <person name="Bonometti L."/>
            <person name="Westerberg I."/>
            <person name="Brannstrom I.O."/>
            <person name="Guillou S."/>
            <person name="Cros-Aarteil S."/>
            <person name="Calhoun S."/>
            <person name="Haridas S."/>
            <person name="Kuo A."/>
            <person name="Mondo S."/>
            <person name="Pangilinan J."/>
            <person name="Riley R."/>
            <person name="LaButti K."/>
            <person name="Andreopoulos B."/>
            <person name="Lipzen A."/>
            <person name="Chen C."/>
            <person name="Yan M."/>
            <person name="Daum C."/>
            <person name="Ng V."/>
            <person name="Clum A."/>
            <person name="Steindorff A."/>
            <person name="Ohm R.A."/>
            <person name="Martin F."/>
            <person name="Silar P."/>
            <person name="Natvig D.O."/>
            <person name="Lalanne C."/>
            <person name="Gautier V."/>
            <person name="Ament-Velasquez S.L."/>
            <person name="Kruys A."/>
            <person name="Hutchinson M.I."/>
            <person name="Powell A.J."/>
            <person name="Barry K."/>
            <person name="Miller A.N."/>
            <person name="Grigoriev I.V."/>
            <person name="Debuchy R."/>
            <person name="Gladieux P."/>
            <person name="Hiltunen Thoren M."/>
            <person name="Johannesson H."/>
        </authorList>
    </citation>
    <scope>NUCLEOTIDE SEQUENCE</scope>
    <source>
        <strain evidence="3">CBS 359.72</strain>
    </source>
</reference>
<dbReference type="Gene3D" id="2.130.10.10">
    <property type="entry name" value="YVTN repeat-like/Quinoprotein amine dehydrogenase"/>
    <property type="match status" value="1"/>
</dbReference>
<dbReference type="InterPro" id="IPR015943">
    <property type="entry name" value="WD40/YVTN_repeat-like_dom_sf"/>
</dbReference>
<sequence length="691" mass="76186">MAVSTDVYTPTEDLILAKPRRRFGIGVRWQHWQLRSLIGTDGQNYVYFPVPGSDNRSCSIQRLNVKTREVETVKRLSFNPRCLVARNGWVCCGGELGLFSAFRAGERDAPGRADSRHEPQADDRPPFAIDFSNPMPTFLAEVRAQKDLLAQSIGFGKDRVNCITLWFPPTFVERFEGAYDQDVAVLAHNDSSVIVVSLRDQEALDKITYPDYMNRGVISPDGRLLVAISDDPYLYIHERKEKKSGSGASVRAADRPVYEWSACGKIQLKSQSKDDRSDNRGSFAACFSSTGTYLAVGTQYGTISVFDVAALVMPGVNPLVTSFHASRPNAEFGAVRDMAFSPGPVELLAWTEDRGRVGIADVRAGFDSRQILYLDKDDDFEDLTVVDRGIIDFGLDRGSIDLRLLEPRDERGESLLSSYARATEVSAESRQNRQSEGQSSLARYNIPLTGEETAVLEAIQDFRRRQDQYNAGPNRTRTEGGGSNSNNTSGGSGGDGVSALGAANGSGTTGPRPPWVERATRTVEGPHRERTASVSRAVNEILDNIRDQRERIRDTHERLRTREDSNAERRRYAASPFSGLSIALGTAGSGTSGRGALVSRLLANTANPTSSGSWDNVEALAAYLMREWEDNPTRRALGTYMASHSRPEPYDTAGLSWSEHGDTLFVGAENAIYEFRVNLFGRRLSPDVTFC</sequence>
<feature type="domain" description="DUF2415" evidence="2">
    <location>
        <begin position="333"/>
        <end position="372"/>
    </location>
</feature>
<keyword evidence="4" id="KW-1185">Reference proteome</keyword>
<feature type="region of interest" description="Disordered" evidence="1">
    <location>
        <begin position="422"/>
        <end position="445"/>
    </location>
</feature>
<evidence type="ECO:0000313" key="4">
    <source>
        <dbReference type="Proteomes" id="UP001303647"/>
    </source>
</evidence>
<dbReference type="Pfam" id="PF10313">
    <property type="entry name" value="DUF2415"/>
    <property type="match status" value="1"/>
</dbReference>
<name>A0AAN7CNP1_9PEZI</name>
<dbReference type="Proteomes" id="UP001303647">
    <property type="component" value="Unassembled WGS sequence"/>
</dbReference>
<evidence type="ECO:0000259" key="2">
    <source>
        <dbReference type="Pfam" id="PF10313"/>
    </source>
</evidence>
<feature type="region of interest" description="Disordered" evidence="1">
    <location>
        <begin position="464"/>
        <end position="532"/>
    </location>
</feature>
<evidence type="ECO:0000256" key="1">
    <source>
        <dbReference type="SAM" id="MobiDB-lite"/>
    </source>
</evidence>
<dbReference type="InterPro" id="IPR019417">
    <property type="entry name" value="DUF2415"/>
</dbReference>
<dbReference type="AlphaFoldDB" id="A0AAN7CNP1"/>
<accession>A0AAN7CNP1</accession>
<dbReference type="PANTHER" id="PTHR43991:SF9">
    <property type="entry name" value="DUF2415 DOMAIN-CONTAINING PROTEIN"/>
    <property type="match status" value="1"/>
</dbReference>
<dbReference type="SUPFAM" id="SSF50978">
    <property type="entry name" value="WD40 repeat-like"/>
    <property type="match status" value="1"/>
</dbReference>
<feature type="compositionally biased region" description="Polar residues" evidence="1">
    <location>
        <begin position="426"/>
        <end position="442"/>
    </location>
</feature>
<proteinExistence type="predicted"/>
<reference evidence="3" key="2">
    <citation type="submission" date="2023-05" db="EMBL/GenBank/DDBJ databases">
        <authorList>
            <consortium name="Lawrence Berkeley National Laboratory"/>
            <person name="Steindorff A."/>
            <person name="Hensen N."/>
            <person name="Bonometti L."/>
            <person name="Westerberg I."/>
            <person name="Brannstrom I.O."/>
            <person name="Guillou S."/>
            <person name="Cros-Aarteil S."/>
            <person name="Calhoun S."/>
            <person name="Haridas S."/>
            <person name="Kuo A."/>
            <person name="Mondo S."/>
            <person name="Pangilinan J."/>
            <person name="Riley R."/>
            <person name="Labutti K."/>
            <person name="Andreopoulos B."/>
            <person name="Lipzen A."/>
            <person name="Chen C."/>
            <person name="Yanf M."/>
            <person name="Daum C."/>
            <person name="Ng V."/>
            <person name="Clum A."/>
            <person name="Ohm R."/>
            <person name="Martin F."/>
            <person name="Silar P."/>
            <person name="Natvig D."/>
            <person name="Lalanne C."/>
            <person name="Gautier V."/>
            <person name="Ament-Velasquez S.L."/>
            <person name="Kruys A."/>
            <person name="Hutchinson M.I."/>
            <person name="Powell A.J."/>
            <person name="Barry K."/>
            <person name="Miller A.N."/>
            <person name="Grigoriev I.V."/>
            <person name="Debuchy R."/>
            <person name="Gladieux P."/>
            <person name="Thoren M.H."/>
            <person name="Johannesson H."/>
        </authorList>
    </citation>
    <scope>NUCLEOTIDE SEQUENCE</scope>
    <source>
        <strain evidence="3">CBS 359.72</strain>
    </source>
</reference>
<feature type="compositionally biased region" description="Basic and acidic residues" evidence="1">
    <location>
        <begin position="518"/>
        <end position="531"/>
    </location>
</feature>